<evidence type="ECO:0000313" key="2">
    <source>
        <dbReference type="EMBL" id="KAH0551745.1"/>
    </source>
</evidence>
<dbReference type="EMBL" id="JAGHQM010001799">
    <property type="protein sequence ID" value="KAH0551745.1"/>
    <property type="molecule type" value="Genomic_DNA"/>
</dbReference>
<protein>
    <submittedName>
        <fullName evidence="2">Uncharacterized protein</fullName>
    </submittedName>
</protein>
<feature type="compositionally biased region" description="Gly residues" evidence="1">
    <location>
        <begin position="333"/>
        <end position="343"/>
    </location>
</feature>
<dbReference type="AlphaFoldDB" id="A0A9P8L741"/>
<feature type="region of interest" description="Disordered" evidence="1">
    <location>
        <begin position="31"/>
        <end position="67"/>
    </location>
</feature>
<sequence length="392" mass="41349">MISRQLSIFPTTATNKYIARRTPHDALTLKRLAPPRAPREHHATKPLDRPIGARTIAVPEPRPPPQRDVVDAVIPQTRVHDPVAARGHDGADDGAGDDVVGVVVLAHDQGAAQEGGGEDGDVGQDEDEVGRLVVGEELELGVQVDGQSGMGRSAGLKTGPREKQERVVVVVVVAVGNTPIKSGSLKPNTHRGRNVGPTDGQEMGAQAANDGLDDDLKGSGGQERVDEAEEGVVGVPEGARAPGGHDKGDGGGAQGAEQAGGQRGEDGGDIGVRDRRVQHTARRRIQEEEVAVRERRADVELFARVSWGTIQIYGLTHPDRRAGDDQQHRQVGPGLGQPGGEAGPGHVSAAGALLDVVRFLLVDEVHGACKNAFYLGKRSLRGRRRRSDPAGF</sequence>
<keyword evidence="3" id="KW-1185">Reference proteome</keyword>
<comment type="caution">
    <text evidence="2">The sequence shown here is derived from an EMBL/GenBank/DDBJ whole genome shotgun (WGS) entry which is preliminary data.</text>
</comment>
<feature type="compositionally biased region" description="Basic and acidic residues" evidence="1">
    <location>
        <begin position="319"/>
        <end position="328"/>
    </location>
</feature>
<feature type="compositionally biased region" description="Low complexity" evidence="1">
    <location>
        <begin position="231"/>
        <end position="242"/>
    </location>
</feature>
<dbReference type="Proteomes" id="UP000750711">
    <property type="component" value="Unassembled WGS sequence"/>
</dbReference>
<feature type="region of interest" description="Disordered" evidence="1">
    <location>
        <begin position="179"/>
        <end position="275"/>
    </location>
</feature>
<reference evidence="2" key="1">
    <citation type="submission" date="2021-03" db="EMBL/GenBank/DDBJ databases">
        <title>Comparative genomics and phylogenomic investigation of the class Geoglossomycetes provide insights into ecological specialization and systematics.</title>
        <authorList>
            <person name="Melie T."/>
            <person name="Pirro S."/>
            <person name="Miller A.N."/>
            <person name="Quandt A."/>
        </authorList>
    </citation>
    <scope>NUCLEOTIDE SEQUENCE</scope>
    <source>
        <strain evidence="2">CAQ_001_2017</strain>
    </source>
</reference>
<evidence type="ECO:0000256" key="1">
    <source>
        <dbReference type="SAM" id="MobiDB-lite"/>
    </source>
</evidence>
<accession>A0A9P8L741</accession>
<feature type="compositionally biased region" description="Basic and acidic residues" evidence="1">
    <location>
        <begin position="37"/>
        <end position="48"/>
    </location>
</feature>
<name>A0A9P8L741_9PEZI</name>
<gene>
    <name evidence="2" type="ORF">GP486_007037</name>
</gene>
<feature type="region of interest" description="Disordered" evidence="1">
    <location>
        <begin position="319"/>
        <end position="346"/>
    </location>
</feature>
<feature type="compositionally biased region" description="Basic and acidic residues" evidence="1">
    <location>
        <begin position="263"/>
        <end position="275"/>
    </location>
</feature>
<organism evidence="2 3">
    <name type="scientific">Trichoglossum hirsutum</name>
    <dbReference type="NCBI Taxonomy" id="265104"/>
    <lineage>
        <taxon>Eukaryota</taxon>
        <taxon>Fungi</taxon>
        <taxon>Dikarya</taxon>
        <taxon>Ascomycota</taxon>
        <taxon>Pezizomycotina</taxon>
        <taxon>Geoglossomycetes</taxon>
        <taxon>Geoglossales</taxon>
        <taxon>Geoglossaceae</taxon>
        <taxon>Trichoglossum</taxon>
    </lineage>
</organism>
<evidence type="ECO:0000313" key="3">
    <source>
        <dbReference type="Proteomes" id="UP000750711"/>
    </source>
</evidence>
<proteinExistence type="predicted"/>